<dbReference type="PANTHER" id="PTHR44227:SF3">
    <property type="entry name" value="PROTEIN O-MANNOSYL-TRANSFERASE TMTC4"/>
    <property type="match status" value="1"/>
</dbReference>
<dbReference type="PROSITE" id="PS50005">
    <property type="entry name" value="TPR"/>
    <property type="match status" value="1"/>
</dbReference>
<dbReference type="InterPro" id="IPR011990">
    <property type="entry name" value="TPR-like_helical_dom_sf"/>
</dbReference>
<dbReference type="Proteomes" id="UP000317648">
    <property type="component" value="Chromosome"/>
</dbReference>
<evidence type="ECO:0000256" key="1">
    <source>
        <dbReference type="ARBA" id="ARBA00022737"/>
    </source>
</evidence>
<gene>
    <name evidence="4" type="ORF">Pla8534_13770</name>
</gene>
<dbReference type="InterPro" id="IPR019734">
    <property type="entry name" value="TPR_rpt"/>
</dbReference>
<dbReference type="AlphaFoldDB" id="A0A518DP29"/>
<dbReference type="Pfam" id="PF13432">
    <property type="entry name" value="TPR_16"/>
    <property type="match status" value="1"/>
</dbReference>
<keyword evidence="5" id="KW-1185">Reference proteome</keyword>
<dbReference type="PANTHER" id="PTHR44227">
    <property type="match status" value="1"/>
</dbReference>
<feature type="repeat" description="TPR" evidence="3">
    <location>
        <begin position="223"/>
        <end position="256"/>
    </location>
</feature>
<reference evidence="4 5" key="1">
    <citation type="submission" date="2019-02" db="EMBL/GenBank/DDBJ databases">
        <title>Deep-cultivation of Planctomycetes and their phenomic and genomic characterization uncovers novel biology.</title>
        <authorList>
            <person name="Wiegand S."/>
            <person name="Jogler M."/>
            <person name="Boedeker C."/>
            <person name="Pinto D."/>
            <person name="Vollmers J."/>
            <person name="Rivas-Marin E."/>
            <person name="Kohn T."/>
            <person name="Peeters S.H."/>
            <person name="Heuer A."/>
            <person name="Rast P."/>
            <person name="Oberbeckmann S."/>
            <person name="Bunk B."/>
            <person name="Jeske O."/>
            <person name="Meyerdierks A."/>
            <person name="Storesund J.E."/>
            <person name="Kallscheuer N."/>
            <person name="Luecker S."/>
            <person name="Lage O.M."/>
            <person name="Pohl T."/>
            <person name="Merkel B.J."/>
            <person name="Hornburger P."/>
            <person name="Mueller R.-W."/>
            <person name="Bruemmer F."/>
            <person name="Labrenz M."/>
            <person name="Spormann A.M."/>
            <person name="Op den Camp H."/>
            <person name="Overmann J."/>
            <person name="Amann R."/>
            <person name="Jetten M.S.M."/>
            <person name="Mascher T."/>
            <person name="Medema M.H."/>
            <person name="Devos D.P."/>
            <person name="Kaster A.-K."/>
            <person name="Ovreas L."/>
            <person name="Rohde M."/>
            <person name="Galperin M.Y."/>
            <person name="Jogler C."/>
        </authorList>
    </citation>
    <scope>NUCLEOTIDE SEQUENCE [LARGE SCALE GENOMIC DNA]</scope>
    <source>
        <strain evidence="4 5">Pla85_3_4</strain>
    </source>
</reference>
<dbReference type="EMBL" id="CP036433">
    <property type="protein sequence ID" value="QDU93597.1"/>
    <property type="molecule type" value="Genomic_DNA"/>
</dbReference>
<keyword evidence="2 3" id="KW-0802">TPR repeat</keyword>
<dbReference type="Gene3D" id="1.25.40.10">
    <property type="entry name" value="Tetratricopeptide repeat domain"/>
    <property type="match status" value="2"/>
</dbReference>
<evidence type="ECO:0000313" key="4">
    <source>
        <dbReference type="EMBL" id="QDU93597.1"/>
    </source>
</evidence>
<keyword evidence="1" id="KW-0677">Repeat</keyword>
<dbReference type="KEGG" id="lcre:Pla8534_13770"/>
<evidence type="ECO:0000313" key="5">
    <source>
        <dbReference type="Proteomes" id="UP000317648"/>
    </source>
</evidence>
<organism evidence="4 5">
    <name type="scientific">Lignipirellula cremea</name>
    <dbReference type="NCBI Taxonomy" id="2528010"/>
    <lineage>
        <taxon>Bacteria</taxon>
        <taxon>Pseudomonadati</taxon>
        <taxon>Planctomycetota</taxon>
        <taxon>Planctomycetia</taxon>
        <taxon>Pirellulales</taxon>
        <taxon>Pirellulaceae</taxon>
        <taxon>Lignipirellula</taxon>
    </lineage>
</organism>
<dbReference type="SUPFAM" id="SSF48452">
    <property type="entry name" value="TPR-like"/>
    <property type="match status" value="1"/>
</dbReference>
<evidence type="ECO:0000256" key="2">
    <source>
        <dbReference type="ARBA" id="ARBA00022803"/>
    </source>
</evidence>
<dbReference type="SMART" id="SM00028">
    <property type="entry name" value="TPR"/>
    <property type="match status" value="5"/>
</dbReference>
<name>A0A518DP29_9BACT</name>
<protein>
    <submittedName>
        <fullName evidence="4">Tetratricopeptide repeat protein</fullName>
    </submittedName>
</protein>
<sequence length="382" mass="42129">MLVVNWDFSPSPLSDDACAECFGGSREAASFCLTRPPASGQIETEHLRFDSLSAKKNVEKKPQTRLSVWVALATRRVVRALAAADPSLRTCGAAWIFCGLLAISGCATFRNQSATENVVSARQKSLEGLEALQRDDWEKAETLFAESVKLSPVDERARAQYAQSLWRRGQEAEALAQMEEAVRLSGRSAELLVELGEMRLARNNLVAARTAAVSALEVNRRLPQAWALRGGINRQLGKLDLALADYHRALAYQPHYPEVQLAAAEIYQEQDRPERRLATLQGLVDQYPPGKAPAKAMYAQGLAYKALQRYDAASVSLLAAVERGDSSAELYYHLSESQFLAGDPANARLAIFQALSRDPNNQEAITLQALIETRRAQMTQQR</sequence>
<proteinExistence type="predicted"/>
<accession>A0A518DP29</accession>
<dbReference type="InterPro" id="IPR052346">
    <property type="entry name" value="O-mannosyl-transferase_TMTC"/>
</dbReference>
<dbReference type="Pfam" id="PF14559">
    <property type="entry name" value="TPR_19"/>
    <property type="match status" value="1"/>
</dbReference>
<evidence type="ECO:0000256" key="3">
    <source>
        <dbReference type="PROSITE-ProRule" id="PRU00339"/>
    </source>
</evidence>